<dbReference type="AlphaFoldDB" id="A0A2I0AVD8"/>
<dbReference type="OrthoDB" id="1432093at2759"/>
<dbReference type="Proteomes" id="UP000236161">
    <property type="component" value="Unassembled WGS sequence"/>
</dbReference>
<evidence type="ECO:0000256" key="1">
    <source>
        <dbReference type="ARBA" id="ARBA00001968"/>
    </source>
</evidence>
<reference evidence="3 4" key="1">
    <citation type="journal article" date="2017" name="Nature">
        <title>The Apostasia genome and the evolution of orchids.</title>
        <authorList>
            <person name="Zhang G.Q."/>
            <person name="Liu K.W."/>
            <person name="Li Z."/>
            <person name="Lohaus R."/>
            <person name="Hsiao Y.Y."/>
            <person name="Niu S.C."/>
            <person name="Wang J.Y."/>
            <person name="Lin Y.C."/>
            <person name="Xu Q."/>
            <person name="Chen L.J."/>
            <person name="Yoshida K."/>
            <person name="Fujiwara S."/>
            <person name="Wang Z.W."/>
            <person name="Zhang Y.Q."/>
            <person name="Mitsuda N."/>
            <person name="Wang M."/>
            <person name="Liu G.H."/>
            <person name="Pecoraro L."/>
            <person name="Huang H.X."/>
            <person name="Xiao X.J."/>
            <person name="Lin M."/>
            <person name="Wu X.Y."/>
            <person name="Wu W.L."/>
            <person name="Chen Y.Y."/>
            <person name="Chang S.B."/>
            <person name="Sakamoto S."/>
            <person name="Ohme-Takagi M."/>
            <person name="Yagi M."/>
            <person name="Zeng S.J."/>
            <person name="Shen C.Y."/>
            <person name="Yeh C.M."/>
            <person name="Luo Y.B."/>
            <person name="Tsai W.C."/>
            <person name="Van de Peer Y."/>
            <person name="Liu Z.J."/>
        </authorList>
    </citation>
    <scope>NUCLEOTIDE SEQUENCE [LARGE SCALE GENOMIC DNA]</scope>
    <source>
        <strain evidence="4">cv. Shenzhen</strain>
        <tissue evidence="3">Stem</tissue>
    </source>
</reference>
<dbReference type="InterPro" id="IPR036397">
    <property type="entry name" value="RNaseH_sf"/>
</dbReference>
<dbReference type="GO" id="GO:0003723">
    <property type="term" value="F:RNA binding"/>
    <property type="evidence" value="ECO:0007669"/>
    <property type="project" value="TreeGrafter"/>
</dbReference>
<protein>
    <submittedName>
        <fullName evidence="3">Poly(A)-specific ribonuclease PARN-like</fullName>
        <ecNumber evidence="3">3.1.13.4</ecNumber>
    </submittedName>
</protein>
<dbReference type="InterPro" id="IPR006941">
    <property type="entry name" value="RNase_CAF1"/>
</dbReference>
<name>A0A2I0AVD8_9ASPA</name>
<organism evidence="3 4">
    <name type="scientific">Apostasia shenzhenica</name>
    <dbReference type="NCBI Taxonomy" id="1088818"/>
    <lineage>
        <taxon>Eukaryota</taxon>
        <taxon>Viridiplantae</taxon>
        <taxon>Streptophyta</taxon>
        <taxon>Embryophyta</taxon>
        <taxon>Tracheophyta</taxon>
        <taxon>Spermatophyta</taxon>
        <taxon>Magnoliopsida</taxon>
        <taxon>Liliopsida</taxon>
        <taxon>Asparagales</taxon>
        <taxon>Orchidaceae</taxon>
        <taxon>Apostasioideae</taxon>
        <taxon>Apostasia</taxon>
    </lineage>
</organism>
<dbReference type="Gene3D" id="3.30.420.10">
    <property type="entry name" value="Ribonuclease H-like superfamily/Ribonuclease H"/>
    <property type="match status" value="2"/>
</dbReference>
<keyword evidence="4" id="KW-1185">Reference proteome</keyword>
<proteinExistence type="inferred from homology"/>
<dbReference type="InterPro" id="IPR051181">
    <property type="entry name" value="CAF1_poly(A)_ribonucleases"/>
</dbReference>
<evidence type="ECO:0000256" key="2">
    <source>
        <dbReference type="ARBA" id="ARBA00008372"/>
    </source>
</evidence>
<dbReference type="PANTHER" id="PTHR15092:SF42">
    <property type="entry name" value="POLY(A)-SPECIFIC RIBONUCLEASE PARN-LIKE"/>
    <property type="match status" value="1"/>
</dbReference>
<sequence length="572" mass="64302">MAAIASGKTGCSSKVVKQVRKSNFAVTIPQLTADIEAADFVAVTIRKTGDCSSSSSYRQPWRRILPIDTREIAYLKSKHAAESFELLQFAVCPFSIHGSKVRAFPYNFHLFPRDELDIGMPSYSFSCQSSFLSSMAHEGFDFNACIHDGISYLSRVQEAKAKDRNPRSLLRPISSWANLSVADSIFKERIKSRITHWRNACRDSTQPNNCSLVHLLKKIILSGESYGSRPSLSVDVCSEKQVPLVLETVNQISDDLVASVIPEVGGQTKAVRVVLTSSEEDKKVFLAELEALEQEQNLKIRGFRQVIDLISASHKPVISHNCLHDFSFIHQKFLGPLPSTLSEFMCSLRLLFSTVVDVNHLLEEISPLRKAKNISSSHRYLKRQFFVPIELEFPHQIEDESGNHGHNVLKIITLFVELSKLLSIPTEEHANIFHPTSISLQELGDNEDDDPNFWKDVARRLSTDNVIFLWGFGGADYAAEIKRRFFQLDDEVDVQMVDKTCAVVVFKRTGSAETLLKELCSMETVSGALKEMVADGLRFAGYDAYRKICRLGLWEKDLADSFEMALAEPVEK</sequence>
<dbReference type="GO" id="GO:0004535">
    <property type="term" value="F:poly(A)-specific ribonuclease activity"/>
    <property type="evidence" value="ECO:0007669"/>
    <property type="project" value="UniProtKB-EC"/>
</dbReference>
<keyword evidence="3" id="KW-0378">Hydrolase</keyword>
<dbReference type="PANTHER" id="PTHR15092">
    <property type="entry name" value="POLY A -SPECIFIC RIBONUCLEASE/TARGET OF EGR1, MEMBER 1"/>
    <property type="match status" value="1"/>
</dbReference>
<dbReference type="InterPro" id="IPR012337">
    <property type="entry name" value="RNaseH-like_sf"/>
</dbReference>
<dbReference type="SUPFAM" id="SSF53098">
    <property type="entry name" value="Ribonuclease H-like"/>
    <property type="match status" value="1"/>
</dbReference>
<comment type="cofactor">
    <cofactor evidence="1">
        <name>a divalent metal cation</name>
        <dbReference type="ChEBI" id="CHEBI:60240"/>
    </cofactor>
</comment>
<evidence type="ECO:0000313" key="3">
    <source>
        <dbReference type="EMBL" id="PKA59514.1"/>
    </source>
</evidence>
<accession>A0A2I0AVD8</accession>
<dbReference type="EC" id="3.1.13.4" evidence="3"/>
<comment type="similarity">
    <text evidence="2">Belongs to the CAF1 family.</text>
</comment>
<dbReference type="STRING" id="1088818.A0A2I0AVD8"/>
<gene>
    <name evidence="3" type="ORF">AXF42_Ash016538</name>
</gene>
<dbReference type="EMBL" id="KZ451948">
    <property type="protein sequence ID" value="PKA59514.1"/>
    <property type="molecule type" value="Genomic_DNA"/>
</dbReference>
<evidence type="ECO:0000313" key="4">
    <source>
        <dbReference type="Proteomes" id="UP000236161"/>
    </source>
</evidence>
<dbReference type="Pfam" id="PF04857">
    <property type="entry name" value="CAF1"/>
    <property type="match status" value="1"/>
</dbReference>